<organism evidence="4 5">
    <name type="scientific">Halopseudomonas laoshanensis</name>
    <dbReference type="NCBI Taxonomy" id="2268758"/>
    <lineage>
        <taxon>Bacteria</taxon>
        <taxon>Pseudomonadati</taxon>
        <taxon>Pseudomonadota</taxon>
        <taxon>Gammaproteobacteria</taxon>
        <taxon>Pseudomonadales</taxon>
        <taxon>Pseudomonadaceae</taxon>
        <taxon>Halopseudomonas</taxon>
    </lineage>
</organism>
<proteinExistence type="inferred from homology"/>
<dbReference type="PROSITE" id="PS50810">
    <property type="entry name" value="FRATAXIN_2"/>
    <property type="match status" value="1"/>
</dbReference>
<dbReference type="AlphaFoldDB" id="A0A7V7GT32"/>
<evidence type="ECO:0000313" key="5">
    <source>
        <dbReference type="Proteomes" id="UP000463138"/>
    </source>
</evidence>
<feature type="region of interest" description="Disordered" evidence="3">
    <location>
        <begin position="1"/>
        <end position="21"/>
    </location>
</feature>
<keyword evidence="2" id="KW-0408">Iron</keyword>
<dbReference type="Proteomes" id="UP000463138">
    <property type="component" value="Unassembled WGS sequence"/>
</dbReference>
<comment type="similarity">
    <text evidence="1">Belongs to the frataxin family.</text>
</comment>
<dbReference type="OrthoDB" id="285675at2"/>
<dbReference type="PANTHER" id="PTHR16821">
    <property type="entry name" value="FRATAXIN"/>
    <property type="match status" value="1"/>
</dbReference>
<evidence type="ECO:0000313" key="4">
    <source>
        <dbReference type="EMBL" id="KAA0694264.1"/>
    </source>
</evidence>
<dbReference type="GO" id="GO:0008199">
    <property type="term" value="F:ferric iron binding"/>
    <property type="evidence" value="ECO:0007669"/>
    <property type="project" value="InterPro"/>
</dbReference>
<feature type="compositionally biased region" description="Basic and acidic residues" evidence="3">
    <location>
        <begin position="1"/>
        <end position="11"/>
    </location>
</feature>
<comment type="caution">
    <text evidence="4">The sequence shown here is derived from an EMBL/GenBank/DDBJ whole genome shotgun (WGS) entry which is preliminary data.</text>
</comment>
<dbReference type="RefSeq" id="WP_149333095.1">
    <property type="nucleotide sequence ID" value="NZ_QOVF01000003.1"/>
</dbReference>
<sequence>MHELSEDEFNKQADQLQDQIEHAMDASGLDLDMEQREGSLVLMLAEGPRLVIGRQPASREIWLAAPDSTRHFGYRLGEGWLHDCDDEPLASVLSDILEDLTGEEVELELDTE</sequence>
<dbReference type="InterPro" id="IPR002908">
    <property type="entry name" value="Frataxin/CyaY"/>
</dbReference>
<evidence type="ECO:0000256" key="1">
    <source>
        <dbReference type="ARBA" id="ARBA00008183"/>
    </source>
</evidence>
<reference evidence="4 5" key="1">
    <citation type="submission" date="2018-07" db="EMBL/GenBank/DDBJ databases">
        <title>Pseudomonas laoshanensis sp. nov., isolated from soil.</title>
        <authorList>
            <person name="Sun J."/>
            <person name="Yu L."/>
            <person name="Wang M."/>
            <person name="Zhang C."/>
        </authorList>
    </citation>
    <scope>NUCLEOTIDE SEQUENCE [LARGE SCALE GENOMIC DNA]</scope>
    <source>
        <strain evidence="4 5">Y22</strain>
    </source>
</reference>
<evidence type="ECO:0000256" key="2">
    <source>
        <dbReference type="ARBA" id="ARBA00023004"/>
    </source>
</evidence>
<evidence type="ECO:0000256" key="3">
    <source>
        <dbReference type="SAM" id="MobiDB-lite"/>
    </source>
</evidence>
<dbReference type="NCBIfam" id="TIGR03421">
    <property type="entry name" value="FeS_CyaY"/>
    <property type="match status" value="1"/>
</dbReference>
<gene>
    <name evidence="4" type="primary">cyaY</name>
    <name evidence="4" type="ORF">DT594_13285</name>
</gene>
<dbReference type="InterPro" id="IPR036524">
    <property type="entry name" value="Frataxin/CyaY_sf"/>
</dbReference>
<accession>A0A7V7GT32</accession>
<dbReference type="EMBL" id="QOVF01000003">
    <property type="protein sequence ID" value="KAA0694264.1"/>
    <property type="molecule type" value="Genomic_DNA"/>
</dbReference>
<dbReference type="PANTHER" id="PTHR16821:SF2">
    <property type="entry name" value="FRATAXIN, MITOCHONDRIAL"/>
    <property type="match status" value="1"/>
</dbReference>
<dbReference type="Pfam" id="PF01491">
    <property type="entry name" value="Frataxin_Cyay"/>
    <property type="match status" value="1"/>
</dbReference>
<dbReference type="Gene3D" id="3.30.920.10">
    <property type="entry name" value="Frataxin/CyaY"/>
    <property type="match status" value="1"/>
</dbReference>
<name>A0A7V7GT32_9GAMM</name>
<dbReference type="GO" id="GO:0005737">
    <property type="term" value="C:cytoplasm"/>
    <property type="evidence" value="ECO:0007669"/>
    <property type="project" value="UniProtKB-ARBA"/>
</dbReference>
<dbReference type="GO" id="GO:0016226">
    <property type="term" value="P:iron-sulfur cluster assembly"/>
    <property type="evidence" value="ECO:0007669"/>
    <property type="project" value="InterPro"/>
</dbReference>
<dbReference type="SMART" id="SM01219">
    <property type="entry name" value="Frataxin_Cyay"/>
    <property type="match status" value="1"/>
</dbReference>
<dbReference type="SUPFAM" id="SSF55387">
    <property type="entry name" value="Frataxin/Nqo15-like"/>
    <property type="match status" value="1"/>
</dbReference>
<keyword evidence="5" id="KW-1185">Reference proteome</keyword>
<protein>
    <submittedName>
        <fullName evidence="4">Iron donor protein CyaY</fullName>
    </submittedName>
</protein>